<name>A0AAU8KY29_9CAUD</name>
<accession>A0AAU8KY29</accession>
<evidence type="ECO:0000256" key="1">
    <source>
        <dbReference type="SAM" id="MobiDB-lite"/>
    </source>
</evidence>
<dbReference type="EMBL" id="PP885733">
    <property type="protein sequence ID" value="XCN28382.1"/>
    <property type="molecule type" value="Genomic_DNA"/>
</dbReference>
<feature type="region of interest" description="Disordered" evidence="1">
    <location>
        <begin position="119"/>
        <end position="149"/>
    </location>
</feature>
<sequence length="149" mass="17701">MKQEDVLIENWNNLRVRILDAHPRRRPKELVLVSLDEEFKRLARCLLKLQISRGSYKIIDVDHSSLTRGHIALRSRDGHVVNLYEKDYELFQRWVDMPDEDKFIAKSVHKYGYRLKETKPEVKKPNRPLTHHEVREGFEPDPDDDAGDM</sequence>
<protein>
    <submittedName>
        <fullName evidence="2">Uncharacterized protein</fullName>
    </submittedName>
</protein>
<reference evidence="2" key="1">
    <citation type="submission" date="2024-06" db="EMBL/GenBank/DDBJ databases">
        <authorList>
            <person name="Gannavaram S."/>
            <person name="Nemani S."/>
            <person name="Datta M."/>
            <person name="Picchiottino A."/>
            <person name="Mereddy A."/>
            <person name="Gannavaram N."/>
            <person name="Honeycutt C."/>
            <person name="Tran D."/>
            <person name="Choi K."/>
            <person name="Srinivasan K."/>
            <person name="Johnson A."/>
        </authorList>
    </citation>
    <scope>NUCLEOTIDE SEQUENCE</scope>
</reference>
<feature type="compositionally biased region" description="Acidic residues" evidence="1">
    <location>
        <begin position="139"/>
        <end position="149"/>
    </location>
</feature>
<proteinExistence type="predicted"/>
<evidence type="ECO:0000313" key="2">
    <source>
        <dbReference type="EMBL" id="XCN28382.1"/>
    </source>
</evidence>
<organism evidence="2">
    <name type="scientific">Pantoea phage Survivor</name>
    <dbReference type="NCBI Taxonomy" id="3232176"/>
    <lineage>
        <taxon>Viruses</taxon>
        <taxon>Duplodnaviria</taxon>
        <taxon>Heunggongvirae</taxon>
        <taxon>Uroviricota</taxon>
        <taxon>Caudoviricetes</taxon>
    </lineage>
</organism>
<feature type="compositionally biased region" description="Basic and acidic residues" evidence="1">
    <location>
        <begin position="119"/>
        <end position="138"/>
    </location>
</feature>